<name>A0A8B3RJP6_BIFAN</name>
<comment type="caution">
    <text evidence="1">The sequence shown here is derived from an EMBL/GenBank/DDBJ whole genome shotgun (WGS) entry which is preliminary data.</text>
</comment>
<reference evidence="1 2" key="1">
    <citation type="journal article" date="2019" name="Appl. Environ. Microbiol.">
        <title>Dissecting the evolutionary development of the Bifidobacterium animalis species through comparative genomics analyses.</title>
        <authorList>
            <person name="Lugli G.A."/>
            <person name="Mancino W."/>
            <person name="Milani C."/>
            <person name="Duranti S."/>
            <person name="Mancabelli L."/>
            <person name="Napoli S."/>
            <person name="Mangifesta M."/>
            <person name="Viappiani A."/>
            <person name="Anzalone R."/>
            <person name="Longhi G."/>
            <person name="van Sinderen D."/>
            <person name="Ventura M."/>
            <person name="Turroni F."/>
        </authorList>
    </citation>
    <scope>NUCLEOTIDE SEQUENCE [LARGE SCALE GENOMIC DNA]</scope>
    <source>
        <strain evidence="1 2">2011B</strain>
    </source>
</reference>
<protein>
    <submittedName>
        <fullName evidence="1">Uncharacterized protein</fullName>
    </submittedName>
</protein>
<accession>A0A8B3RJP6</accession>
<dbReference type="EMBL" id="RSCO01000013">
    <property type="protein sequence ID" value="RYM96125.1"/>
    <property type="molecule type" value="Genomic_DNA"/>
</dbReference>
<dbReference type="Proteomes" id="UP000293613">
    <property type="component" value="Unassembled WGS sequence"/>
</dbReference>
<dbReference type="AlphaFoldDB" id="A0A8B3RJP6"/>
<evidence type="ECO:0000313" key="1">
    <source>
        <dbReference type="EMBL" id="RYM96125.1"/>
    </source>
</evidence>
<organism evidence="1 2">
    <name type="scientific">Bifidobacterium animalis subsp. lactis</name>
    <name type="common">Bifidobacterium lactis</name>
    <dbReference type="NCBI Taxonomy" id="302911"/>
    <lineage>
        <taxon>Bacteria</taxon>
        <taxon>Bacillati</taxon>
        <taxon>Actinomycetota</taxon>
        <taxon>Actinomycetes</taxon>
        <taxon>Bifidobacteriales</taxon>
        <taxon>Bifidobacteriaceae</taxon>
        <taxon>Bifidobacterium</taxon>
    </lineage>
</organism>
<gene>
    <name evidence="1" type="ORF">PG2011B_0322</name>
</gene>
<evidence type="ECO:0000313" key="2">
    <source>
        <dbReference type="Proteomes" id="UP000293613"/>
    </source>
</evidence>
<proteinExistence type="predicted"/>
<dbReference type="RefSeq" id="WP_130077206.1">
    <property type="nucleotide sequence ID" value="NZ_RSCO01000013.1"/>
</dbReference>
<sequence>MLPKITRPTGTVDIVTDLTLITKSQALSKHLEQLEAQPTAGLTETELSKRREEQADLRESLKTLVEQINAATIVLHMTGLNSSQWEQIVAENTTTTNGEVKQDMVGIVCTAVPIMTDKITWRTGKQGEIEHTQDDLRTMLVEMPDSQLFSILPTVQRLNTPVVALPKA</sequence>